<dbReference type="RefSeq" id="WP_153116014.1">
    <property type="nucleotide sequence ID" value="NZ_JACIGE010000005.1"/>
</dbReference>
<keyword evidence="3" id="KW-1185">Reference proteome</keyword>
<name>A0A840G5Q1_RHOTE</name>
<evidence type="ECO:0000313" key="2">
    <source>
        <dbReference type="EMBL" id="MBB4247236.1"/>
    </source>
</evidence>
<dbReference type="EMBL" id="JACIGE010000005">
    <property type="protein sequence ID" value="MBB4247236.1"/>
    <property type="molecule type" value="Genomic_DNA"/>
</dbReference>
<protein>
    <submittedName>
        <fullName evidence="2">Uncharacterized protein</fullName>
    </submittedName>
</protein>
<organism evidence="2 3">
    <name type="scientific">Rhodocyclus tenuis</name>
    <name type="common">Rhodospirillum tenue</name>
    <dbReference type="NCBI Taxonomy" id="1066"/>
    <lineage>
        <taxon>Bacteria</taxon>
        <taxon>Pseudomonadati</taxon>
        <taxon>Pseudomonadota</taxon>
        <taxon>Betaproteobacteria</taxon>
        <taxon>Rhodocyclales</taxon>
        <taxon>Rhodocyclaceae</taxon>
        <taxon>Rhodocyclus</taxon>
    </lineage>
</organism>
<evidence type="ECO:0000256" key="1">
    <source>
        <dbReference type="SAM" id="MobiDB-lite"/>
    </source>
</evidence>
<dbReference type="AlphaFoldDB" id="A0A840G5Q1"/>
<evidence type="ECO:0000313" key="3">
    <source>
        <dbReference type="Proteomes" id="UP000587070"/>
    </source>
</evidence>
<feature type="region of interest" description="Disordered" evidence="1">
    <location>
        <begin position="159"/>
        <end position="192"/>
    </location>
</feature>
<reference evidence="2 3" key="1">
    <citation type="submission" date="2020-08" db="EMBL/GenBank/DDBJ databases">
        <title>Genome sequencing of Purple Non-Sulfur Bacteria from various extreme environments.</title>
        <authorList>
            <person name="Mayer M."/>
        </authorList>
    </citation>
    <scope>NUCLEOTIDE SEQUENCE [LARGE SCALE GENOMIC DNA]</scope>
    <source>
        <strain evidence="2 3">2761</strain>
    </source>
</reference>
<accession>A0A840G5Q1</accession>
<proteinExistence type="predicted"/>
<gene>
    <name evidence="2" type="ORF">GGD90_001607</name>
</gene>
<sequence length="192" mass="20941">MDNFATHSPGSKLRPAGPQRWLLAASVGLLFVCTGTFADDRWVYVGDLQLPTTRATGKLSLNLASLHRRGQHYEIWERVVFEVDAAKRFITLASDAVPERRKLWAIRCRSGSLAVVTEGEPGAFEPRAEKLAFYVPAPTSADAAVIDIACSEARRLAAEQRTPTVSADDAKKPALAFPPSLFESDGLDEADE</sequence>
<comment type="caution">
    <text evidence="2">The sequence shown here is derived from an EMBL/GenBank/DDBJ whole genome shotgun (WGS) entry which is preliminary data.</text>
</comment>
<dbReference type="Proteomes" id="UP000587070">
    <property type="component" value="Unassembled WGS sequence"/>
</dbReference>